<dbReference type="InterPro" id="IPR052954">
    <property type="entry name" value="GPCR-Ligand_Int"/>
</dbReference>
<dbReference type="GO" id="GO:0016020">
    <property type="term" value="C:membrane"/>
    <property type="evidence" value="ECO:0007669"/>
    <property type="project" value="UniProtKB-SubCell"/>
</dbReference>
<keyword evidence="4 5" id="KW-0472">Membrane</keyword>
<comment type="caution">
    <text evidence="7">The sequence shown here is derived from an EMBL/GenBank/DDBJ whole genome shotgun (WGS) entry which is preliminary data.</text>
</comment>
<feature type="transmembrane region" description="Helical" evidence="5">
    <location>
        <begin position="262"/>
        <end position="282"/>
    </location>
</feature>
<evidence type="ECO:0000256" key="1">
    <source>
        <dbReference type="ARBA" id="ARBA00004370"/>
    </source>
</evidence>
<reference evidence="7 8" key="1">
    <citation type="submission" date="2024-04" db="EMBL/GenBank/DDBJ databases">
        <authorList>
            <consortium name="Genoscope - CEA"/>
            <person name="William W."/>
        </authorList>
    </citation>
    <scope>NUCLEOTIDE SEQUENCE [LARGE SCALE GENOMIC DNA]</scope>
</reference>
<feature type="transmembrane region" description="Helical" evidence="5">
    <location>
        <begin position="114"/>
        <end position="134"/>
    </location>
</feature>
<protein>
    <recommendedName>
        <fullName evidence="6">G-protein coupled receptors family 1 profile domain-containing protein</fullName>
    </recommendedName>
</protein>
<gene>
    <name evidence="7" type="ORF">GSLYS_00012013001</name>
</gene>
<feature type="transmembrane region" description="Helical" evidence="5">
    <location>
        <begin position="68"/>
        <end position="93"/>
    </location>
</feature>
<dbReference type="AlphaFoldDB" id="A0AAV2HVF1"/>
<feature type="domain" description="G-protein coupled receptors family 1 profile" evidence="6">
    <location>
        <begin position="10"/>
        <end position="281"/>
    </location>
</feature>
<evidence type="ECO:0000256" key="5">
    <source>
        <dbReference type="SAM" id="Phobius"/>
    </source>
</evidence>
<feature type="transmembrane region" description="Helical" evidence="5">
    <location>
        <begin position="221"/>
        <end position="242"/>
    </location>
</feature>
<dbReference type="InterPro" id="IPR000276">
    <property type="entry name" value="GPCR_Rhodpsn"/>
</dbReference>
<evidence type="ECO:0000256" key="4">
    <source>
        <dbReference type="ARBA" id="ARBA00023136"/>
    </source>
</evidence>
<name>A0AAV2HVF1_LYMST</name>
<proteinExistence type="predicted"/>
<dbReference type="Proteomes" id="UP001497497">
    <property type="component" value="Unassembled WGS sequence"/>
</dbReference>
<dbReference type="EMBL" id="CAXITT010000289">
    <property type="protein sequence ID" value="CAL1538192.1"/>
    <property type="molecule type" value="Genomic_DNA"/>
</dbReference>
<keyword evidence="3 5" id="KW-1133">Transmembrane helix</keyword>
<dbReference type="SUPFAM" id="SSF81321">
    <property type="entry name" value="Family A G protein-coupled receptor-like"/>
    <property type="match status" value="1"/>
</dbReference>
<evidence type="ECO:0000256" key="3">
    <source>
        <dbReference type="ARBA" id="ARBA00022989"/>
    </source>
</evidence>
<dbReference type="InterPro" id="IPR017452">
    <property type="entry name" value="GPCR_Rhodpsn_7TM"/>
</dbReference>
<dbReference type="Gene3D" id="1.20.1070.10">
    <property type="entry name" value="Rhodopsin 7-helix transmembrane proteins"/>
    <property type="match status" value="1"/>
</dbReference>
<comment type="subcellular location">
    <subcellularLocation>
        <location evidence="1">Membrane</location>
    </subcellularLocation>
</comment>
<evidence type="ECO:0000313" key="7">
    <source>
        <dbReference type="EMBL" id="CAL1538192.1"/>
    </source>
</evidence>
<evidence type="ECO:0000313" key="8">
    <source>
        <dbReference type="Proteomes" id="UP001497497"/>
    </source>
</evidence>
<dbReference type="Pfam" id="PF00001">
    <property type="entry name" value="7tm_1"/>
    <property type="match status" value="1"/>
</dbReference>
<organism evidence="7 8">
    <name type="scientific">Lymnaea stagnalis</name>
    <name type="common">Great pond snail</name>
    <name type="synonym">Helix stagnalis</name>
    <dbReference type="NCBI Taxonomy" id="6523"/>
    <lineage>
        <taxon>Eukaryota</taxon>
        <taxon>Metazoa</taxon>
        <taxon>Spiralia</taxon>
        <taxon>Lophotrochozoa</taxon>
        <taxon>Mollusca</taxon>
        <taxon>Gastropoda</taxon>
        <taxon>Heterobranchia</taxon>
        <taxon>Euthyneura</taxon>
        <taxon>Panpulmonata</taxon>
        <taxon>Hygrophila</taxon>
        <taxon>Lymnaeoidea</taxon>
        <taxon>Lymnaeidae</taxon>
        <taxon>Lymnaea</taxon>
    </lineage>
</organism>
<dbReference type="PRINTS" id="PR00237">
    <property type="entry name" value="GPCRRHODOPSN"/>
</dbReference>
<accession>A0AAV2HVF1</accession>
<dbReference type="GO" id="GO:0004930">
    <property type="term" value="F:G protein-coupled receptor activity"/>
    <property type="evidence" value="ECO:0007669"/>
    <property type="project" value="InterPro"/>
</dbReference>
<evidence type="ECO:0000256" key="2">
    <source>
        <dbReference type="ARBA" id="ARBA00022692"/>
    </source>
</evidence>
<feature type="transmembrane region" description="Helical" evidence="5">
    <location>
        <begin position="172"/>
        <end position="189"/>
    </location>
</feature>
<sequence length="304" mass="33924">QCFCAVGVITNLLSIAVFLRQGVRDTVNISLLGLSISDLFSLITVAWLNISQTPLFASQKLPFIPLEVAYLTGGWPHVFFTRITTWITVYITLEKCCCIVAPMKVKAVFTPRRTVIYNILVYVVILASIAPIYYTARLSEKFVPERNETLLGIIFISGRDDIEAVSFHINNILPLTGFAVIIIGTAILASRLKQISKWRLTAASNARSDEMQNRDTKIVKMVVFISANFIVCYLPGTVVFIWMMLDPGLRIDGRHSDLFQAAFATLFLLEALNASVNIFVYVGMSSKFRKTLVSMTCFQNNGAN</sequence>
<dbReference type="PANTHER" id="PTHR46641">
    <property type="entry name" value="FMRFAMIDE RECEPTOR-RELATED"/>
    <property type="match status" value="1"/>
</dbReference>
<keyword evidence="8" id="KW-1185">Reference proteome</keyword>
<evidence type="ECO:0000259" key="6">
    <source>
        <dbReference type="PROSITE" id="PS50262"/>
    </source>
</evidence>
<feature type="non-terminal residue" evidence="7">
    <location>
        <position position="1"/>
    </location>
</feature>
<feature type="transmembrane region" description="Helical" evidence="5">
    <location>
        <begin position="29"/>
        <end position="48"/>
    </location>
</feature>
<feature type="non-terminal residue" evidence="7">
    <location>
        <position position="304"/>
    </location>
</feature>
<dbReference type="PANTHER" id="PTHR46641:SF2">
    <property type="entry name" value="FMRFAMIDE RECEPTOR"/>
    <property type="match status" value="1"/>
</dbReference>
<keyword evidence="2 5" id="KW-0812">Transmembrane</keyword>
<dbReference type="PROSITE" id="PS50262">
    <property type="entry name" value="G_PROTEIN_RECEP_F1_2"/>
    <property type="match status" value="1"/>
</dbReference>